<dbReference type="CTD" id="78776231"/>
<proteinExistence type="predicted"/>
<dbReference type="Proteomes" id="UP000483820">
    <property type="component" value="Chromosome IV"/>
</dbReference>
<evidence type="ECO:0000256" key="1">
    <source>
        <dbReference type="SAM" id="MobiDB-lite"/>
    </source>
</evidence>
<dbReference type="GeneID" id="78776231"/>
<gene>
    <name evidence="2" type="ORF">GCK72_016032</name>
</gene>
<evidence type="ECO:0000313" key="2">
    <source>
        <dbReference type="EMBL" id="KAF1759565.1"/>
    </source>
</evidence>
<dbReference type="EMBL" id="WUAV01000004">
    <property type="protein sequence ID" value="KAF1759565.1"/>
    <property type="molecule type" value="Genomic_DNA"/>
</dbReference>
<feature type="region of interest" description="Disordered" evidence="1">
    <location>
        <begin position="1"/>
        <end position="24"/>
    </location>
</feature>
<protein>
    <submittedName>
        <fullName evidence="2">Uncharacterized protein</fullName>
    </submittedName>
</protein>
<sequence>MRLGVGSVRPENKTNSVRKVGDPLTGGLRTRALRNDSGSVASLLFHAFRRVGSVRPENKTNSVRKVGEPLTRGLRTRALRNDSGSVASLLFHAFRSRFCTPRKYANSVRKVGDPLTRGLRTRALRNDSGSVASLLFHAFRSRFCTPRKYANSVRKVGDPLTGGLRTRVLRNDSGSVASLLFHAFRNEDKAEGMQLMKQLETGGIQSDEHGGKEFRSTNEAIMEVHVTRLMAQLDNSCLAGTSRTHIDDTRIRRTVGCVGAGITTERRWRIDKCKATMLHK</sequence>
<dbReference type="KEGG" id="crq:GCK72_016032"/>
<organism evidence="2 3">
    <name type="scientific">Caenorhabditis remanei</name>
    <name type="common">Caenorhabditis vulgaris</name>
    <dbReference type="NCBI Taxonomy" id="31234"/>
    <lineage>
        <taxon>Eukaryota</taxon>
        <taxon>Metazoa</taxon>
        <taxon>Ecdysozoa</taxon>
        <taxon>Nematoda</taxon>
        <taxon>Chromadorea</taxon>
        <taxon>Rhabditida</taxon>
        <taxon>Rhabditina</taxon>
        <taxon>Rhabditomorpha</taxon>
        <taxon>Rhabditoidea</taxon>
        <taxon>Rhabditidae</taxon>
        <taxon>Peloderinae</taxon>
        <taxon>Caenorhabditis</taxon>
    </lineage>
</organism>
<evidence type="ECO:0000313" key="3">
    <source>
        <dbReference type="Proteomes" id="UP000483820"/>
    </source>
</evidence>
<dbReference type="AlphaFoldDB" id="A0A6A5GYD8"/>
<accession>A0A6A5GYD8</accession>
<dbReference type="RefSeq" id="XP_053586048.1">
    <property type="nucleotide sequence ID" value="XM_053731276.1"/>
</dbReference>
<comment type="caution">
    <text evidence="2">The sequence shown here is derived from an EMBL/GenBank/DDBJ whole genome shotgun (WGS) entry which is preliminary data.</text>
</comment>
<reference evidence="2 3" key="1">
    <citation type="submission" date="2019-12" db="EMBL/GenBank/DDBJ databases">
        <title>Chromosome-level assembly of the Caenorhabditis remanei genome.</title>
        <authorList>
            <person name="Teterina A.A."/>
            <person name="Willis J.H."/>
            <person name="Phillips P.C."/>
        </authorList>
    </citation>
    <scope>NUCLEOTIDE SEQUENCE [LARGE SCALE GENOMIC DNA]</scope>
    <source>
        <strain evidence="2 3">PX506</strain>
        <tissue evidence="2">Whole organism</tissue>
    </source>
</reference>
<name>A0A6A5GYD8_CAERE</name>